<dbReference type="Pfam" id="PF04488">
    <property type="entry name" value="Gly_transf_sug"/>
    <property type="match status" value="1"/>
</dbReference>
<dbReference type="GO" id="GO:0016740">
    <property type="term" value="F:transferase activity"/>
    <property type="evidence" value="ECO:0007669"/>
    <property type="project" value="UniProtKB-KW"/>
</dbReference>
<evidence type="ECO:0000256" key="2">
    <source>
        <dbReference type="SAM" id="Phobius"/>
    </source>
</evidence>
<proteinExistence type="predicted"/>
<dbReference type="InterPro" id="IPR029044">
    <property type="entry name" value="Nucleotide-diphossugar_trans"/>
</dbReference>
<evidence type="ECO:0008006" key="6">
    <source>
        <dbReference type="Google" id="ProtNLM"/>
    </source>
</evidence>
<dbReference type="PANTHER" id="PTHR32385">
    <property type="entry name" value="MANNOSYL PHOSPHORYLINOSITOL CERAMIDE SYNTHASE"/>
    <property type="match status" value="1"/>
</dbReference>
<sequence>MMSLSAALLVVLSASSIAVDAKSIPKSIIQTSRDSTVDRPDWIEYRNSLQKFNPEFELVHYSDEDARAFIAENYAGTILMDTYDIVTPIMRADLFRLAAIYKLGGFYMDMDMLGKSSLAPLVESIDNEEFQAVFPKEWWMSTGYYSNIYPGRTPEDDEDHWQVGQYAFGAVPEHPFIKDALEEAIVRSVNLMTTKGDDPDSIRDVDILAATGPYLFTELYHSGRKEGRYADVYHLAGDSNAPVLENRHGGQDWHKFGPYCEHMLSHTWTKPVTETERRMQEVNATNTTEVNPAEAERSPAAYSSVSLVVSAVVGLAGLLGFAFL</sequence>
<feature type="chain" id="PRO_5044743956" description="Glycosyltransferase" evidence="3">
    <location>
        <begin position="22"/>
        <end position="324"/>
    </location>
</feature>
<dbReference type="InterPro" id="IPR007577">
    <property type="entry name" value="GlycoTrfase_DXD_sugar-bd_CS"/>
</dbReference>
<dbReference type="GO" id="GO:0016020">
    <property type="term" value="C:membrane"/>
    <property type="evidence" value="ECO:0007669"/>
    <property type="project" value="GOC"/>
</dbReference>
<keyword evidence="2" id="KW-0812">Transmembrane</keyword>
<dbReference type="GO" id="GO:0006688">
    <property type="term" value="P:glycosphingolipid biosynthetic process"/>
    <property type="evidence" value="ECO:0007669"/>
    <property type="project" value="UniProtKB-ARBA"/>
</dbReference>
<feature type="signal peptide" evidence="3">
    <location>
        <begin position="1"/>
        <end position="21"/>
    </location>
</feature>
<reference evidence="4 5" key="1">
    <citation type="submission" date="2024-10" db="EMBL/GenBank/DDBJ databases">
        <title>Updated reference genomes for cyclostephanoid diatoms.</title>
        <authorList>
            <person name="Roberts W.R."/>
            <person name="Alverson A.J."/>
        </authorList>
    </citation>
    <scope>NUCLEOTIDE SEQUENCE [LARGE SCALE GENOMIC DNA]</scope>
    <source>
        <strain evidence="4 5">AJA228-03</strain>
    </source>
</reference>
<protein>
    <recommendedName>
        <fullName evidence="6">Glycosyltransferase</fullName>
    </recommendedName>
</protein>
<dbReference type="PANTHER" id="PTHR32385:SF15">
    <property type="entry name" value="INOSITOL PHOSPHOCERAMIDE MANNOSYLTRANSFERASE 1"/>
    <property type="match status" value="1"/>
</dbReference>
<keyword evidence="2" id="KW-1133">Transmembrane helix</keyword>
<accession>A0ABD3ST16</accession>
<evidence type="ECO:0000313" key="4">
    <source>
        <dbReference type="EMBL" id="KAL3827697.1"/>
    </source>
</evidence>
<name>A0ABD3ST16_9STRA</name>
<feature type="transmembrane region" description="Helical" evidence="2">
    <location>
        <begin position="300"/>
        <end position="323"/>
    </location>
</feature>
<dbReference type="Gene3D" id="3.90.550.20">
    <property type="match status" value="1"/>
</dbReference>
<dbReference type="AlphaFoldDB" id="A0ABD3ST16"/>
<keyword evidence="3" id="KW-0732">Signal</keyword>
<keyword evidence="2" id="KW-0472">Membrane</keyword>
<keyword evidence="1" id="KW-0808">Transferase</keyword>
<evidence type="ECO:0000256" key="1">
    <source>
        <dbReference type="ARBA" id="ARBA00022679"/>
    </source>
</evidence>
<dbReference type="SUPFAM" id="SSF53448">
    <property type="entry name" value="Nucleotide-diphospho-sugar transferases"/>
    <property type="match status" value="1"/>
</dbReference>
<keyword evidence="5" id="KW-1185">Reference proteome</keyword>
<dbReference type="InterPro" id="IPR051706">
    <property type="entry name" value="Glycosyltransferase_domain"/>
</dbReference>
<dbReference type="EMBL" id="JALLPB020000001">
    <property type="protein sequence ID" value="KAL3827697.1"/>
    <property type="molecule type" value="Genomic_DNA"/>
</dbReference>
<evidence type="ECO:0000256" key="3">
    <source>
        <dbReference type="SAM" id="SignalP"/>
    </source>
</evidence>
<dbReference type="GO" id="GO:0006673">
    <property type="term" value="P:inositol phosphoceramide metabolic process"/>
    <property type="evidence" value="ECO:0007669"/>
    <property type="project" value="UniProtKB-ARBA"/>
</dbReference>
<comment type="caution">
    <text evidence="4">The sequence shown here is derived from an EMBL/GenBank/DDBJ whole genome shotgun (WGS) entry which is preliminary data.</text>
</comment>
<evidence type="ECO:0000313" key="5">
    <source>
        <dbReference type="Proteomes" id="UP001530377"/>
    </source>
</evidence>
<gene>
    <name evidence="4" type="ORF">ACHAXA_000570</name>
</gene>
<dbReference type="Proteomes" id="UP001530377">
    <property type="component" value="Unassembled WGS sequence"/>
</dbReference>
<organism evidence="4 5">
    <name type="scientific">Cyclostephanos tholiformis</name>
    <dbReference type="NCBI Taxonomy" id="382380"/>
    <lineage>
        <taxon>Eukaryota</taxon>
        <taxon>Sar</taxon>
        <taxon>Stramenopiles</taxon>
        <taxon>Ochrophyta</taxon>
        <taxon>Bacillariophyta</taxon>
        <taxon>Coscinodiscophyceae</taxon>
        <taxon>Thalassiosirophycidae</taxon>
        <taxon>Stephanodiscales</taxon>
        <taxon>Stephanodiscaceae</taxon>
        <taxon>Cyclostephanos</taxon>
    </lineage>
</organism>